<dbReference type="PANTHER" id="PTHR36121:SF1">
    <property type="entry name" value="PROTEIN SXY"/>
    <property type="match status" value="1"/>
</dbReference>
<feature type="domain" description="TfoX N-terminal" evidence="1">
    <location>
        <begin position="20"/>
        <end position="112"/>
    </location>
</feature>
<dbReference type="SUPFAM" id="SSF159894">
    <property type="entry name" value="YgaC/TfoX-N like"/>
    <property type="match status" value="1"/>
</dbReference>
<evidence type="ECO:0000313" key="2">
    <source>
        <dbReference type="EMBL" id="URI09815.1"/>
    </source>
</evidence>
<keyword evidence="3" id="KW-1185">Reference proteome</keyword>
<sequence>MRAATPPALPADAFVQHCIELLSPLGRVRAKRMFGSHGLYLDEHFIAIVVQEQLYLKVNAATQPQFEAAGGEPFVYSRRGQPTQLGFWTVPAEALEAPPLMAPWARLALQAALAKGRPKPRARRG</sequence>
<accession>A0ABY4SET6</accession>
<dbReference type="Proteomes" id="UP001056201">
    <property type="component" value="Chromosome 2"/>
</dbReference>
<dbReference type="EMBL" id="CP097636">
    <property type="protein sequence ID" value="URI09815.1"/>
    <property type="molecule type" value="Genomic_DNA"/>
</dbReference>
<dbReference type="Pfam" id="PF04993">
    <property type="entry name" value="TfoX_N"/>
    <property type="match status" value="1"/>
</dbReference>
<evidence type="ECO:0000259" key="1">
    <source>
        <dbReference type="Pfam" id="PF04993"/>
    </source>
</evidence>
<evidence type="ECO:0000313" key="3">
    <source>
        <dbReference type="Proteomes" id="UP001056201"/>
    </source>
</evidence>
<proteinExistence type="predicted"/>
<dbReference type="PANTHER" id="PTHR36121">
    <property type="entry name" value="PROTEIN SXY"/>
    <property type="match status" value="1"/>
</dbReference>
<dbReference type="RefSeq" id="WP_250198038.1">
    <property type="nucleotide sequence ID" value="NZ_CP097636.1"/>
</dbReference>
<name>A0ABY4SET6_AQUTE</name>
<organism evidence="2 3">
    <name type="scientific">Aquincola tertiaricarbonis</name>
    <dbReference type="NCBI Taxonomy" id="391953"/>
    <lineage>
        <taxon>Bacteria</taxon>
        <taxon>Pseudomonadati</taxon>
        <taxon>Pseudomonadota</taxon>
        <taxon>Betaproteobacteria</taxon>
        <taxon>Burkholderiales</taxon>
        <taxon>Sphaerotilaceae</taxon>
        <taxon>Aquincola</taxon>
    </lineage>
</organism>
<protein>
    <submittedName>
        <fullName evidence="2">TfoX/Sxy family protein</fullName>
    </submittedName>
</protein>
<reference evidence="2" key="1">
    <citation type="submission" date="2022-05" db="EMBL/GenBank/DDBJ databases">
        <title>An RpoN-dependent PEP-CTERM gene is involved in floc formation of an Aquincola tertiaricarbonis strain.</title>
        <authorList>
            <person name="Qiu D."/>
            <person name="Xia M."/>
        </authorList>
    </citation>
    <scope>NUCLEOTIDE SEQUENCE</scope>
    <source>
        <strain evidence="2">RN12</strain>
    </source>
</reference>
<dbReference type="InterPro" id="IPR047525">
    <property type="entry name" value="TfoX-like"/>
</dbReference>
<dbReference type="Gene3D" id="3.30.1460.30">
    <property type="entry name" value="YgaC/TfoX-N like chaperone"/>
    <property type="match status" value="1"/>
</dbReference>
<gene>
    <name evidence="2" type="ORF">MW290_30180</name>
</gene>
<dbReference type="InterPro" id="IPR007076">
    <property type="entry name" value="TfoX_N"/>
</dbReference>